<organism evidence="6 7">
    <name type="scientific">Kwoniella pini CBS 10737</name>
    <dbReference type="NCBI Taxonomy" id="1296096"/>
    <lineage>
        <taxon>Eukaryota</taxon>
        <taxon>Fungi</taxon>
        <taxon>Dikarya</taxon>
        <taxon>Basidiomycota</taxon>
        <taxon>Agaricomycotina</taxon>
        <taxon>Tremellomycetes</taxon>
        <taxon>Tremellales</taxon>
        <taxon>Cryptococcaceae</taxon>
        <taxon>Kwoniella</taxon>
    </lineage>
</organism>
<name>A0AAJ8L5B2_9TREE</name>
<dbReference type="PANTHER" id="PTHR46910">
    <property type="entry name" value="TRANSCRIPTION FACTOR PDR1"/>
    <property type="match status" value="1"/>
</dbReference>
<evidence type="ECO:0000256" key="4">
    <source>
        <dbReference type="ARBA" id="ARBA00023242"/>
    </source>
</evidence>
<dbReference type="Pfam" id="PF00172">
    <property type="entry name" value="Zn_clus"/>
    <property type="match status" value="1"/>
</dbReference>
<dbReference type="Proteomes" id="UP000094020">
    <property type="component" value="Chromosome 5"/>
</dbReference>
<comment type="subcellular location">
    <subcellularLocation>
        <location evidence="1">Nucleus</location>
    </subcellularLocation>
</comment>
<keyword evidence="2" id="KW-0479">Metal-binding</keyword>
<dbReference type="InterPro" id="IPR007219">
    <property type="entry name" value="XnlR_reg_dom"/>
</dbReference>
<dbReference type="Pfam" id="PF04082">
    <property type="entry name" value="Fungal_trans"/>
    <property type="match status" value="1"/>
</dbReference>
<reference evidence="6" key="2">
    <citation type="submission" date="2024-02" db="EMBL/GenBank/DDBJ databases">
        <title>Comparative genomics of Cryptococcus and Kwoniella reveals pathogenesis evolution and contrasting modes of karyotype evolution via chromosome fusion or intercentromeric recombination.</title>
        <authorList>
            <person name="Coelho M.A."/>
            <person name="David-Palma M."/>
            <person name="Shea T."/>
            <person name="Bowers K."/>
            <person name="McGinley-Smith S."/>
            <person name="Mohammad A.W."/>
            <person name="Gnirke A."/>
            <person name="Yurkov A.M."/>
            <person name="Nowrousian M."/>
            <person name="Sun S."/>
            <person name="Cuomo C.A."/>
            <person name="Heitman J."/>
        </authorList>
    </citation>
    <scope>NUCLEOTIDE SEQUENCE</scope>
    <source>
        <strain evidence="6">CBS 10737</strain>
    </source>
</reference>
<dbReference type="GO" id="GO:0005634">
    <property type="term" value="C:nucleus"/>
    <property type="evidence" value="ECO:0007669"/>
    <property type="project" value="UniProtKB-SubCell"/>
</dbReference>
<proteinExistence type="predicted"/>
<dbReference type="KEGG" id="kpin:30176101"/>
<keyword evidence="7" id="KW-1185">Reference proteome</keyword>
<dbReference type="SMART" id="SM00906">
    <property type="entry name" value="Fungal_trans"/>
    <property type="match status" value="1"/>
</dbReference>
<evidence type="ECO:0000256" key="3">
    <source>
        <dbReference type="ARBA" id="ARBA00023125"/>
    </source>
</evidence>
<evidence type="ECO:0000313" key="6">
    <source>
        <dbReference type="EMBL" id="WWC69840.1"/>
    </source>
</evidence>
<dbReference type="SUPFAM" id="SSF57701">
    <property type="entry name" value="Zn2/Cys6 DNA-binding domain"/>
    <property type="match status" value="1"/>
</dbReference>
<feature type="domain" description="Zn(2)-C6 fungal-type" evidence="5">
    <location>
        <begin position="16"/>
        <end position="47"/>
    </location>
</feature>
<dbReference type="GO" id="GO:0000981">
    <property type="term" value="F:DNA-binding transcription factor activity, RNA polymerase II-specific"/>
    <property type="evidence" value="ECO:0007669"/>
    <property type="project" value="InterPro"/>
</dbReference>
<dbReference type="CDD" id="cd12148">
    <property type="entry name" value="fungal_TF_MHR"/>
    <property type="match status" value="1"/>
</dbReference>
<dbReference type="AlphaFoldDB" id="A0AAJ8L5B2"/>
<dbReference type="PANTHER" id="PTHR46910:SF3">
    <property type="entry name" value="HALOTOLERANCE PROTEIN 9-RELATED"/>
    <property type="match status" value="1"/>
</dbReference>
<dbReference type="PROSITE" id="PS00463">
    <property type="entry name" value="ZN2_CY6_FUNGAL_1"/>
    <property type="match status" value="1"/>
</dbReference>
<dbReference type="SMART" id="SM00066">
    <property type="entry name" value="GAL4"/>
    <property type="match status" value="1"/>
</dbReference>
<dbReference type="RefSeq" id="XP_019007474.2">
    <property type="nucleotide sequence ID" value="XM_019159422.2"/>
</dbReference>
<dbReference type="InterPro" id="IPR050987">
    <property type="entry name" value="AtrR-like"/>
</dbReference>
<evidence type="ECO:0000313" key="7">
    <source>
        <dbReference type="Proteomes" id="UP000094020"/>
    </source>
</evidence>
<dbReference type="EMBL" id="CP144523">
    <property type="protein sequence ID" value="WWC69840.1"/>
    <property type="molecule type" value="Genomic_DNA"/>
</dbReference>
<evidence type="ECO:0000256" key="2">
    <source>
        <dbReference type="ARBA" id="ARBA00022723"/>
    </source>
</evidence>
<accession>A0AAJ8L5B2</accession>
<dbReference type="InterPro" id="IPR036864">
    <property type="entry name" value="Zn2-C6_fun-type_DNA-bd_sf"/>
</dbReference>
<reference evidence="6" key="1">
    <citation type="submission" date="2013-07" db="EMBL/GenBank/DDBJ databases">
        <authorList>
            <consortium name="The Broad Institute Genome Sequencing Platform"/>
            <person name="Cuomo C."/>
            <person name="Litvintseva A."/>
            <person name="Chen Y."/>
            <person name="Heitman J."/>
            <person name="Sun S."/>
            <person name="Springer D."/>
            <person name="Dromer F."/>
            <person name="Young S.K."/>
            <person name="Zeng Q."/>
            <person name="Gargeya S."/>
            <person name="Fitzgerald M."/>
            <person name="Abouelleil A."/>
            <person name="Alvarado L."/>
            <person name="Berlin A.M."/>
            <person name="Chapman S.B."/>
            <person name="Dewar J."/>
            <person name="Goldberg J."/>
            <person name="Griggs A."/>
            <person name="Gujja S."/>
            <person name="Hansen M."/>
            <person name="Howarth C."/>
            <person name="Imamovic A."/>
            <person name="Larimer J."/>
            <person name="McCowan C."/>
            <person name="Murphy C."/>
            <person name="Pearson M."/>
            <person name="Priest M."/>
            <person name="Roberts A."/>
            <person name="Saif S."/>
            <person name="Shea T."/>
            <person name="Sykes S."/>
            <person name="Wortman J."/>
            <person name="Nusbaum C."/>
            <person name="Birren B."/>
        </authorList>
    </citation>
    <scope>NUCLEOTIDE SEQUENCE</scope>
    <source>
        <strain evidence="6">CBS 10737</strain>
    </source>
</reference>
<gene>
    <name evidence="6" type="ORF">I206_103783</name>
</gene>
<dbReference type="CDD" id="cd00067">
    <property type="entry name" value="GAL4"/>
    <property type="match status" value="1"/>
</dbReference>
<dbReference type="GO" id="GO:0006351">
    <property type="term" value="P:DNA-templated transcription"/>
    <property type="evidence" value="ECO:0007669"/>
    <property type="project" value="InterPro"/>
</dbReference>
<dbReference type="GO" id="GO:0008270">
    <property type="term" value="F:zinc ion binding"/>
    <property type="evidence" value="ECO:0007669"/>
    <property type="project" value="InterPro"/>
</dbReference>
<keyword evidence="3" id="KW-0238">DNA-binding</keyword>
<keyword evidence="4" id="KW-0539">Nucleus</keyword>
<evidence type="ECO:0000259" key="5">
    <source>
        <dbReference type="PROSITE" id="PS50048"/>
    </source>
</evidence>
<dbReference type="InterPro" id="IPR001138">
    <property type="entry name" value="Zn2Cys6_DnaBD"/>
</dbReference>
<dbReference type="PROSITE" id="PS50048">
    <property type="entry name" value="ZN2_CY6_FUNGAL_2"/>
    <property type="match status" value="1"/>
</dbReference>
<dbReference type="GO" id="GO:0003677">
    <property type="term" value="F:DNA binding"/>
    <property type="evidence" value="ECO:0007669"/>
    <property type="project" value="UniProtKB-KW"/>
</dbReference>
<protein>
    <recommendedName>
        <fullName evidence="5">Zn(2)-C6 fungal-type domain-containing protein</fullName>
    </recommendedName>
</protein>
<dbReference type="GeneID" id="30176101"/>
<sequence length="581" mass="65174">MNEPVSGIKRKRTTRACDYCRSHRIRCEREGGHSSICTHCKLYGLVCESVAPAPRSHRSRLSIHRICSAEDAESQGLEPGYAGPTSIFHIASILKSERHINQVKEYDETNDIFRNAISSSGQQASEGVLYGRCDCSNGLWKAQNASALLKLDTLSEQLSLIAGKESILDDLLLTSITKILPVFPVVTVSESMGREQPPDTFWQYYTMKDYDSTPHSPLPKIVRLVHYGLASMSRAVPVPIRQSIIRAVREELDDTLQPSRQNSLSTVQLLVSLFISLDLHHDNPTESRSLLWQRVGTGIRGAFDMGIHRRVSNNIIPCGQVHRRRRVWGSCIIADRWLALQYGQPLTIDLDDCDAQLPFWWPDHVPDMEDISALPIVHKVVPSFRFLSELTSLSILLGRAYSLTSSTLRLAKSQDLGFYSLQNDMDVWKVHLPNTWQYSPVLEIPAMEHLMQLFLVALEYTFLKPFFPANIPWLPAHIAFRPTVGSIERLVERAIRSLSWLSSEEGAFYLDVCQMTVYPAFLCMVIIATDVTHKSDLALASALLTGQEVFTCWSEVEGPSGKWGSRQQILGAINLLGGSSV</sequence>
<dbReference type="Gene3D" id="4.10.240.10">
    <property type="entry name" value="Zn(2)-C6 fungal-type DNA-binding domain"/>
    <property type="match status" value="1"/>
</dbReference>
<evidence type="ECO:0000256" key="1">
    <source>
        <dbReference type="ARBA" id="ARBA00004123"/>
    </source>
</evidence>